<name>A0A7W1XU45_9BACL</name>
<dbReference type="PANTHER" id="PTHR30511">
    <property type="entry name" value="ALANINE RACEMASE"/>
    <property type="match status" value="1"/>
</dbReference>
<comment type="similarity">
    <text evidence="5">Belongs to the alanine racemase family.</text>
</comment>
<dbReference type="InterPro" id="IPR029066">
    <property type="entry name" value="PLP-binding_barrel"/>
</dbReference>
<dbReference type="InterPro" id="IPR000821">
    <property type="entry name" value="Ala_racemase"/>
</dbReference>
<dbReference type="Gene3D" id="2.40.37.10">
    <property type="entry name" value="Lyase, Ornithine Decarboxylase, Chain A, domain 1"/>
    <property type="match status" value="1"/>
</dbReference>
<reference evidence="9 10" key="1">
    <citation type="submission" date="2020-07" db="EMBL/GenBank/DDBJ databases">
        <title>Thermoactinomyces phylogeny.</title>
        <authorList>
            <person name="Dunlap C."/>
        </authorList>
    </citation>
    <scope>NUCLEOTIDE SEQUENCE [LARGE SCALE GENOMIC DNA]</scope>
    <source>
        <strain evidence="9 10">AMNI-1</strain>
    </source>
</reference>
<dbReference type="UniPathway" id="UPA00042">
    <property type="reaction ID" value="UER00497"/>
</dbReference>
<sequence>MDETGWKNQIGRDTVIEVDLDALEHNIRQFRRHLKENVKVMAVVKADAYGHGAVQVARTALQAGASYLAVAFVDEAVELRNAGIAAPILILGYTPPRAISTAVQYDLTCTVYSRENLRQMIETAKRAGKTLRVHVKVDTGMGRLGLFPEDVLSFVRDMVQSPYIDWEGIFTHYATADEADKEYALKQEQKFRQVVESLTRENLKPKIAHIANSAGSIDLRERTYNMVRLGISMYGLYPSAEVNRQSVSLKPILTLKTKVASVKKPVAGTGISYGKTYIVNGEEWVAALPIGYADGINRRLSNRGHVLIAGKKVPIIGRICMDQLMVNVTEIMPVEVGQEVVVYGKQQGAEITVDEVADLLDTINYEVTCMLSSRIPRVYKRNGKVVDIVNRLRENVLLNV</sequence>
<dbReference type="InterPro" id="IPR011079">
    <property type="entry name" value="Ala_racemase_C"/>
</dbReference>
<dbReference type="PRINTS" id="PR00992">
    <property type="entry name" value="ALARACEMASE"/>
</dbReference>
<keyword evidence="3 5" id="KW-0663">Pyridoxal phosphate</keyword>
<dbReference type="PROSITE" id="PS00395">
    <property type="entry name" value="ALANINE_RACEMASE"/>
    <property type="match status" value="1"/>
</dbReference>
<dbReference type="FunFam" id="3.20.20.10:FF:000002">
    <property type="entry name" value="Alanine racemase"/>
    <property type="match status" value="1"/>
</dbReference>
<dbReference type="SUPFAM" id="SSF50621">
    <property type="entry name" value="Alanine racemase C-terminal domain-like"/>
    <property type="match status" value="1"/>
</dbReference>
<dbReference type="GO" id="GO:0030170">
    <property type="term" value="F:pyridoxal phosphate binding"/>
    <property type="evidence" value="ECO:0007669"/>
    <property type="project" value="UniProtKB-UniRule"/>
</dbReference>
<dbReference type="SUPFAM" id="SSF51419">
    <property type="entry name" value="PLP-binding barrel"/>
    <property type="match status" value="1"/>
</dbReference>
<evidence type="ECO:0000313" key="10">
    <source>
        <dbReference type="Proteomes" id="UP000538292"/>
    </source>
</evidence>
<dbReference type="Proteomes" id="UP000538292">
    <property type="component" value="Unassembled WGS sequence"/>
</dbReference>
<evidence type="ECO:0000256" key="5">
    <source>
        <dbReference type="HAMAP-Rule" id="MF_01201"/>
    </source>
</evidence>
<dbReference type="NCBIfam" id="TIGR00492">
    <property type="entry name" value="alr"/>
    <property type="match status" value="1"/>
</dbReference>
<dbReference type="CDD" id="cd00430">
    <property type="entry name" value="PLPDE_III_AR"/>
    <property type="match status" value="1"/>
</dbReference>
<dbReference type="Pfam" id="PF00842">
    <property type="entry name" value="Ala_racemase_C"/>
    <property type="match status" value="1"/>
</dbReference>
<dbReference type="GO" id="GO:0008784">
    <property type="term" value="F:alanine racemase activity"/>
    <property type="evidence" value="ECO:0007669"/>
    <property type="project" value="UniProtKB-UniRule"/>
</dbReference>
<feature type="active site" description="Proton acceptor; specific for L-alanine" evidence="5">
    <location>
        <position position="273"/>
    </location>
</feature>
<dbReference type="SMART" id="SM01005">
    <property type="entry name" value="Ala_racemase_C"/>
    <property type="match status" value="1"/>
</dbReference>
<evidence type="ECO:0000256" key="6">
    <source>
        <dbReference type="PIRSR" id="PIRSR600821-50"/>
    </source>
</evidence>
<dbReference type="AlphaFoldDB" id="A0A7W1XU45"/>
<feature type="modified residue" description="N6-(pyridoxal phosphate)lysine" evidence="5 6">
    <location>
        <position position="45"/>
    </location>
</feature>
<dbReference type="EMBL" id="JACEOL010000048">
    <property type="protein sequence ID" value="MBA4603342.1"/>
    <property type="molecule type" value="Genomic_DNA"/>
</dbReference>
<evidence type="ECO:0000256" key="4">
    <source>
        <dbReference type="ARBA" id="ARBA00023235"/>
    </source>
</evidence>
<evidence type="ECO:0000256" key="2">
    <source>
        <dbReference type="ARBA" id="ARBA00001933"/>
    </source>
</evidence>
<feature type="domain" description="Alanine racemase C-terminal" evidence="8">
    <location>
        <begin position="252"/>
        <end position="380"/>
    </location>
</feature>
<evidence type="ECO:0000313" key="9">
    <source>
        <dbReference type="EMBL" id="MBA4603342.1"/>
    </source>
</evidence>
<dbReference type="InterPro" id="IPR001608">
    <property type="entry name" value="Ala_racemase_N"/>
</dbReference>
<comment type="pathway">
    <text evidence="5">Amino-acid biosynthesis; D-alanine biosynthesis; D-alanine from L-alanine: step 1/1.</text>
</comment>
<dbReference type="InterPro" id="IPR009006">
    <property type="entry name" value="Ala_racemase/Decarboxylase_C"/>
</dbReference>
<dbReference type="GO" id="GO:0005829">
    <property type="term" value="C:cytosol"/>
    <property type="evidence" value="ECO:0007669"/>
    <property type="project" value="TreeGrafter"/>
</dbReference>
<dbReference type="Gene3D" id="3.20.20.10">
    <property type="entry name" value="Alanine racemase"/>
    <property type="match status" value="1"/>
</dbReference>
<dbReference type="GO" id="GO:0030632">
    <property type="term" value="P:D-alanine biosynthetic process"/>
    <property type="evidence" value="ECO:0007669"/>
    <property type="project" value="UniProtKB-UniRule"/>
</dbReference>
<accession>A0A7W1XU45</accession>
<feature type="binding site" evidence="5 7">
    <location>
        <position position="143"/>
    </location>
    <ligand>
        <name>substrate</name>
    </ligand>
</feature>
<comment type="cofactor">
    <cofactor evidence="2 5 6">
        <name>pyridoxal 5'-phosphate</name>
        <dbReference type="ChEBI" id="CHEBI:597326"/>
    </cofactor>
</comment>
<dbReference type="HAMAP" id="MF_01201">
    <property type="entry name" value="Ala_racemase"/>
    <property type="match status" value="1"/>
</dbReference>
<evidence type="ECO:0000256" key="1">
    <source>
        <dbReference type="ARBA" id="ARBA00000316"/>
    </source>
</evidence>
<protein>
    <recommendedName>
        <fullName evidence="5">Alanine racemase</fullName>
        <ecNumber evidence="5">5.1.1.1</ecNumber>
    </recommendedName>
</protein>
<dbReference type="Pfam" id="PF01168">
    <property type="entry name" value="Ala_racemase_N"/>
    <property type="match status" value="1"/>
</dbReference>
<evidence type="ECO:0000259" key="8">
    <source>
        <dbReference type="SMART" id="SM01005"/>
    </source>
</evidence>
<comment type="function">
    <text evidence="5">Catalyzes the interconversion of L-alanine and D-alanine. May also act on other amino acids.</text>
</comment>
<comment type="catalytic activity">
    <reaction evidence="1 5">
        <text>L-alanine = D-alanine</text>
        <dbReference type="Rhea" id="RHEA:20249"/>
        <dbReference type="ChEBI" id="CHEBI:57416"/>
        <dbReference type="ChEBI" id="CHEBI:57972"/>
        <dbReference type="EC" id="5.1.1.1"/>
    </reaction>
</comment>
<feature type="active site" description="Proton acceptor; specific for D-alanine" evidence="5">
    <location>
        <position position="45"/>
    </location>
</feature>
<dbReference type="GO" id="GO:0009252">
    <property type="term" value="P:peptidoglycan biosynthetic process"/>
    <property type="evidence" value="ECO:0007669"/>
    <property type="project" value="TreeGrafter"/>
</dbReference>
<evidence type="ECO:0000256" key="7">
    <source>
        <dbReference type="PIRSR" id="PIRSR600821-52"/>
    </source>
</evidence>
<comment type="caution">
    <text evidence="9">The sequence shown here is derived from an EMBL/GenBank/DDBJ whole genome shotgun (WGS) entry which is preliminary data.</text>
</comment>
<feature type="binding site" evidence="5 7">
    <location>
        <position position="321"/>
    </location>
    <ligand>
        <name>substrate</name>
    </ligand>
</feature>
<dbReference type="PANTHER" id="PTHR30511:SF0">
    <property type="entry name" value="ALANINE RACEMASE, CATABOLIC-RELATED"/>
    <property type="match status" value="1"/>
</dbReference>
<gene>
    <name evidence="9" type="primary">alr</name>
    <name evidence="9" type="ORF">H2C83_13630</name>
</gene>
<keyword evidence="4 5" id="KW-0413">Isomerase</keyword>
<organism evidence="9 10">
    <name type="scientific">Thermoactinomyces mirandus</name>
    <dbReference type="NCBI Taxonomy" id="2756294"/>
    <lineage>
        <taxon>Bacteria</taxon>
        <taxon>Bacillati</taxon>
        <taxon>Bacillota</taxon>
        <taxon>Bacilli</taxon>
        <taxon>Bacillales</taxon>
        <taxon>Thermoactinomycetaceae</taxon>
        <taxon>Thermoactinomyces</taxon>
    </lineage>
</organism>
<dbReference type="InterPro" id="IPR020622">
    <property type="entry name" value="Ala_racemase_pyridoxalP-BS"/>
</dbReference>
<dbReference type="EC" id="5.1.1.1" evidence="5"/>
<keyword evidence="10" id="KW-1185">Reference proteome</keyword>
<dbReference type="FunFam" id="2.40.37.10:FF:000006">
    <property type="entry name" value="Alanine racemase"/>
    <property type="match status" value="1"/>
</dbReference>
<evidence type="ECO:0000256" key="3">
    <source>
        <dbReference type="ARBA" id="ARBA00022898"/>
    </source>
</evidence>
<proteinExistence type="inferred from homology"/>